<accession>A0A918DBF0</accession>
<dbReference type="AlphaFoldDB" id="A0A918DBF0"/>
<gene>
    <name evidence="1" type="ORF">GCM10011579_097950</name>
</gene>
<evidence type="ECO:0000313" key="2">
    <source>
        <dbReference type="Proteomes" id="UP000600365"/>
    </source>
</evidence>
<reference evidence="1 2" key="1">
    <citation type="journal article" date="2014" name="Int. J. Syst. Evol. Microbiol.">
        <title>Complete genome sequence of Corynebacterium casei LMG S-19264T (=DSM 44701T), isolated from a smear-ripened cheese.</title>
        <authorList>
            <consortium name="US DOE Joint Genome Institute (JGI-PGF)"/>
            <person name="Walter F."/>
            <person name="Albersmeier A."/>
            <person name="Kalinowski J."/>
            <person name="Ruckert C."/>
        </authorList>
    </citation>
    <scope>NUCLEOTIDE SEQUENCE [LARGE SCALE GENOMIC DNA]</scope>
    <source>
        <strain evidence="1 2">CGMCC 4.7111</strain>
    </source>
</reference>
<dbReference type="Proteomes" id="UP000600365">
    <property type="component" value="Unassembled WGS sequence"/>
</dbReference>
<comment type="caution">
    <text evidence="1">The sequence shown here is derived from an EMBL/GenBank/DDBJ whole genome shotgun (WGS) entry which is preliminary data.</text>
</comment>
<evidence type="ECO:0000313" key="1">
    <source>
        <dbReference type="EMBL" id="GGN96459.1"/>
    </source>
</evidence>
<proteinExistence type="predicted"/>
<keyword evidence="2" id="KW-1185">Reference proteome</keyword>
<organism evidence="1 2">
    <name type="scientific">Streptomyces albiflavescens</name>
    <dbReference type="NCBI Taxonomy" id="1623582"/>
    <lineage>
        <taxon>Bacteria</taxon>
        <taxon>Bacillati</taxon>
        <taxon>Actinomycetota</taxon>
        <taxon>Actinomycetes</taxon>
        <taxon>Kitasatosporales</taxon>
        <taxon>Streptomycetaceae</taxon>
        <taxon>Streptomyces</taxon>
    </lineage>
</organism>
<name>A0A918DBF0_9ACTN</name>
<protein>
    <submittedName>
        <fullName evidence="1">Uncharacterized protein</fullName>
    </submittedName>
</protein>
<dbReference type="EMBL" id="BMMM01000036">
    <property type="protein sequence ID" value="GGN96459.1"/>
    <property type="molecule type" value="Genomic_DNA"/>
</dbReference>
<sequence length="168" mass="17911">MIAIATPSGTARAVPSEADATGSVRYSLTDAASGTVHITATNSPARWDQFDAVRASLGSASAVRGLPTEPLVPIRGRAYQGSRVRVLAHSADLPWGCQEPVSLVDTDDRPAPPQASQTLTAILRACAGDYAARSDFARLQRAARRHDTPQLLKWLDAMTSYAEQARAR</sequence>
<dbReference type="RefSeq" id="WP_189192655.1">
    <property type="nucleotide sequence ID" value="NZ_BMMM01000036.1"/>
</dbReference>